<dbReference type="GO" id="GO:0016652">
    <property type="term" value="F:oxidoreductase activity, acting on NAD(P)H as acceptor"/>
    <property type="evidence" value="ECO:0007669"/>
    <property type="project" value="UniProtKB-UniRule"/>
</dbReference>
<comment type="caution">
    <text evidence="8">The sequence shown here is derived from an EMBL/GenBank/DDBJ whole genome shotgun (WGS) entry which is preliminary data.</text>
</comment>
<dbReference type="RefSeq" id="WP_005233136.1">
    <property type="nucleotide sequence ID" value="NZ_GL872323.1"/>
</dbReference>
<dbReference type="Gene3D" id="3.40.50.360">
    <property type="match status" value="1"/>
</dbReference>
<evidence type="ECO:0000256" key="2">
    <source>
        <dbReference type="ARBA" id="ARBA00022643"/>
    </source>
</evidence>
<comment type="catalytic activity">
    <reaction evidence="6">
        <text>2 a quinone + NADH + H(+) = 2 a 1,4-benzosemiquinone + NAD(+)</text>
        <dbReference type="Rhea" id="RHEA:65952"/>
        <dbReference type="ChEBI" id="CHEBI:15378"/>
        <dbReference type="ChEBI" id="CHEBI:57540"/>
        <dbReference type="ChEBI" id="CHEBI:57945"/>
        <dbReference type="ChEBI" id="CHEBI:132124"/>
        <dbReference type="ChEBI" id="CHEBI:134225"/>
    </reaction>
</comment>
<name>F0EH98_ENTCA</name>
<dbReference type="SUPFAM" id="SSF52218">
    <property type="entry name" value="Flavoproteins"/>
    <property type="match status" value="1"/>
</dbReference>
<sequence>MKTLLINSHPEVNKKTTYSSKLQDLFLGKFHEQFDPNQITTINLYDMDIPRVEQGQLLAIWEKKRVGESLTQDEMKIDETSTTLLQQFKDHHRIVIVSPLHNFNVTSRLKDYMDNILIARETFKYTETGSVGLMVDDYKILFLQASGSIYTNDDRYSKMDFSYNYLKQMFEEIMGFSRLGIVRAQGTALLSESEIMMEAKQMLNYEWDLFV</sequence>
<dbReference type="PANTHER" id="PTHR43741:SF4">
    <property type="entry name" value="FMN-DEPENDENT NADH:QUINONE OXIDOREDUCTASE"/>
    <property type="match status" value="1"/>
</dbReference>
<dbReference type="InterPro" id="IPR003680">
    <property type="entry name" value="Flavodoxin_fold"/>
</dbReference>
<dbReference type="InterPro" id="IPR050104">
    <property type="entry name" value="FMN-dep_NADH:Q_OxRdtase_AzoR1"/>
</dbReference>
<comment type="function">
    <text evidence="6">Also exhibits azoreductase activity. Catalyzes the reductive cleavage of the azo bond in aromatic azo compounds to the corresponding amines.</text>
</comment>
<comment type="caution">
    <text evidence="6">Lacks conserved residue(s) required for the propagation of feature annotation.</text>
</comment>
<evidence type="ECO:0000259" key="7">
    <source>
        <dbReference type="Pfam" id="PF02525"/>
    </source>
</evidence>
<evidence type="ECO:0000256" key="6">
    <source>
        <dbReference type="HAMAP-Rule" id="MF_01216"/>
    </source>
</evidence>
<dbReference type="GO" id="GO:0010181">
    <property type="term" value="F:FMN binding"/>
    <property type="evidence" value="ECO:0007669"/>
    <property type="project" value="UniProtKB-UniRule"/>
</dbReference>
<evidence type="ECO:0000313" key="8">
    <source>
        <dbReference type="EMBL" id="EGC70412.1"/>
    </source>
</evidence>
<dbReference type="InterPro" id="IPR029039">
    <property type="entry name" value="Flavoprotein-like_sf"/>
</dbReference>
<dbReference type="InterPro" id="IPR023048">
    <property type="entry name" value="NADH:quinone_OxRdtase_FMN_depd"/>
</dbReference>
<comment type="catalytic activity">
    <reaction evidence="5">
        <text>N,N-dimethyl-1,4-phenylenediamine + anthranilate + 2 NAD(+) = 2-(4-dimethylaminophenyl)diazenylbenzoate + 2 NADH + 2 H(+)</text>
        <dbReference type="Rhea" id="RHEA:55872"/>
        <dbReference type="ChEBI" id="CHEBI:15378"/>
        <dbReference type="ChEBI" id="CHEBI:15783"/>
        <dbReference type="ChEBI" id="CHEBI:16567"/>
        <dbReference type="ChEBI" id="CHEBI:57540"/>
        <dbReference type="ChEBI" id="CHEBI:57945"/>
        <dbReference type="ChEBI" id="CHEBI:71579"/>
        <dbReference type="EC" id="1.7.1.17"/>
    </reaction>
    <physiologicalReaction direction="right-to-left" evidence="5">
        <dbReference type="Rhea" id="RHEA:55874"/>
    </physiologicalReaction>
</comment>
<comment type="similarity">
    <text evidence="6">Belongs to the azoreductase type 1 family.</text>
</comment>
<dbReference type="EC" id="1.6.5.-" evidence="6"/>
<keyword evidence="2 6" id="KW-0288">FMN</keyword>
<proteinExistence type="inferred from homology"/>
<evidence type="ECO:0000256" key="1">
    <source>
        <dbReference type="ARBA" id="ARBA00022630"/>
    </source>
</evidence>
<dbReference type="EMBL" id="AEWT01000007">
    <property type="protein sequence ID" value="EGC70412.1"/>
    <property type="molecule type" value="Genomic_DNA"/>
</dbReference>
<dbReference type="HOGENOM" id="CLU_088964_3_0_9"/>
<evidence type="ECO:0000256" key="5">
    <source>
        <dbReference type="ARBA" id="ARBA00048542"/>
    </source>
</evidence>
<evidence type="ECO:0000313" key="9">
    <source>
        <dbReference type="Proteomes" id="UP000004835"/>
    </source>
</evidence>
<dbReference type="GO" id="GO:0009055">
    <property type="term" value="F:electron transfer activity"/>
    <property type="evidence" value="ECO:0007669"/>
    <property type="project" value="UniProtKB-UniRule"/>
</dbReference>
<organism evidence="8 9">
    <name type="scientific">Enterococcus casseliflavus ATCC 12755</name>
    <dbReference type="NCBI Taxonomy" id="888066"/>
    <lineage>
        <taxon>Bacteria</taxon>
        <taxon>Bacillati</taxon>
        <taxon>Bacillota</taxon>
        <taxon>Bacilli</taxon>
        <taxon>Lactobacillales</taxon>
        <taxon>Enterococcaceae</taxon>
        <taxon>Enterococcus</taxon>
    </lineage>
</organism>
<keyword evidence="1 6" id="KW-0285">Flavoprotein</keyword>
<comment type="subunit">
    <text evidence="6">Homodimer.</text>
</comment>
<dbReference type="HAMAP" id="MF_01216">
    <property type="entry name" value="Azoreductase_type1"/>
    <property type="match status" value="1"/>
</dbReference>
<gene>
    <name evidence="6" type="primary">azoR</name>
    <name evidence="8" type="ORF">HMPREF9087_0790</name>
</gene>
<dbReference type="Proteomes" id="UP000004835">
    <property type="component" value="Unassembled WGS sequence"/>
</dbReference>
<accession>F0EH98</accession>
<reference evidence="8 9" key="1">
    <citation type="submission" date="2011-01" db="EMBL/GenBank/DDBJ databases">
        <authorList>
            <person name="Muzny D."/>
            <person name="Qin X."/>
            <person name="Deng J."/>
            <person name="Jiang H."/>
            <person name="Liu Y."/>
            <person name="Qu J."/>
            <person name="Song X.-Z."/>
            <person name="Zhang L."/>
            <person name="Thornton R."/>
            <person name="Coyle M."/>
            <person name="Francisco L."/>
            <person name="Jackson L."/>
            <person name="Javaid M."/>
            <person name="Korchina V."/>
            <person name="Kovar C."/>
            <person name="Mata R."/>
            <person name="Mathew T."/>
            <person name="Ngo R."/>
            <person name="Nguyen L."/>
            <person name="Nguyen N."/>
            <person name="Okwuonu G."/>
            <person name="Ongeri F."/>
            <person name="Pham C."/>
            <person name="Simmons D."/>
            <person name="Wilczek-Boney K."/>
            <person name="Hale W."/>
            <person name="Jakkamsetti A."/>
            <person name="Pham P."/>
            <person name="Ruth R."/>
            <person name="San Lucas F."/>
            <person name="Warren J."/>
            <person name="Zhang J."/>
            <person name="Zhao Z."/>
            <person name="Zhou C."/>
            <person name="Zhu D."/>
            <person name="Lee S."/>
            <person name="Bess C."/>
            <person name="Blankenburg K."/>
            <person name="Forbes L."/>
            <person name="Fu Q."/>
            <person name="Gubbala S."/>
            <person name="Hirani K."/>
            <person name="Jayaseelan J.C."/>
            <person name="Lara F."/>
            <person name="Munidasa M."/>
            <person name="Palculict T."/>
            <person name="Patil S."/>
            <person name="Pu L.-L."/>
            <person name="Saada N."/>
            <person name="Tang L."/>
            <person name="Weissenberger G."/>
            <person name="Zhu Y."/>
            <person name="Hemphill L."/>
            <person name="Shang Y."/>
            <person name="Youmans B."/>
            <person name="Ayvaz T."/>
            <person name="Ross M."/>
            <person name="Santibanez J."/>
            <person name="Aqrawi P."/>
            <person name="Gross S."/>
            <person name="Joshi V."/>
            <person name="Fowler G."/>
            <person name="Nazareth L."/>
            <person name="Reid J."/>
            <person name="Worley K."/>
            <person name="Petrosino J."/>
            <person name="Highlander S."/>
            <person name="Gibbs R."/>
        </authorList>
    </citation>
    <scope>NUCLEOTIDE SEQUENCE [LARGE SCALE GENOMIC DNA]</scope>
    <source>
        <strain evidence="8 9">ATCC 12755</strain>
    </source>
</reference>
<dbReference type="GO" id="GO:0016655">
    <property type="term" value="F:oxidoreductase activity, acting on NAD(P)H, quinone or similar compound as acceptor"/>
    <property type="evidence" value="ECO:0007669"/>
    <property type="project" value="InterPro"/>
</dbReference>
<dbReference type="PANTHER" id="PTHR43741">
    <property type="entry name" value="FMN-DEPENDENT NADH-AZOREDUCTASE 1"/>
    <property type="match status" value="1"/>
</dbReference>
<evidence type="ECO:0000256" key="4">
    <source>
        <dbReference type="ARBA" id="ARBA00023027"/>
    </source>
</evidence>
<dbReference type="EC" id="1.7.1.17" evidence="6"/>
<protein>
    <recommendedName>
        <fullName evidence="6">FMN dependent NADH:quinone oxidoreductase</fullName>
        <ecNumber evidence="6">1.6.5.-</ecNumber>
    </recommendedName>
    <alternativeName>
        <fullName evidence="6">Azo-dye reductase</fullName>
    </alternativeName>
    <alternativeName>
        <fullName evidence="6">FMN-dependent NADH-azo compound oxidoreductase</fullName>
    </alternativeName>
    <alternativeName>
        <fullName evidence="6">FMN-dependent NADH-azoreductase</fullName>
        <ecNumber evidence="6">1.7.1.17</ecNumber>
    </alternativeName>
</protein>
<comment type="function">
    <text evidence="6">Quinone reductase that provides resistance to thiol-specific stress caused by electrophilic quinones.</text>
</comment>
<keyword evidence="4 6" id="KW-0520">NAD</keyword>
<evidence type="ECO:0000256" key="3">
    <source>
        <dbReference type="ARBA" id="ARBA00023002"/>
    </source>
</evidence>
<keyword evidence="3 6" id="KW-0560">Oxidoreductase</keyword>
<feature type="domain" description="Flavodoxin-like fold" evidence="7">
    <location>
        <begin position="1"/>
        <end position="201"/>
    </location>
</feature>
<dbReference type="AlphaFoldDB" id="F0EH98"/>
<comment type="cofactor">
    <cofactor evidence="6">
        <name>FMN</name>
        <dbReference type="ChEBI" id="CHEBI:58210"/>
    </cofactor>
    <text evidence="6">Binds 1 FMN per subunit.</text>
</comment>
<dbReference type="Pfam" id="PF02525">
    <property type="entry name" value="Flavodoxin_2"/>
    <property type="match status" value="1"/>
</dbReference>